<dbReference type="Gene3D" id="1.10.357.10">
    <property type="entry name" value="Tetracycline Repressor, domain 2"/>
    <property type="match status" value="1"/>
</dbReference>
<dbReference type="PROSITE" id="PS50977">
    <property type="entry name" value="HTH_TETR_2"/>
    <property type="match status" value="1"/>
</dbReference>
<comment type="caution">
    <text evidence="2">Lacks conserved residue(s) required for the propagation of feature annotation.</text>
</comment>
<evidence type="ECO:0000313" key="4">
    <source>
        <dbReference type="EMBL" id="GBF40334.1"/>
    </source>
</evidence>
<name>A0A2P2D6R6_9LEPT</name>
<organism evidence="4 5">
    <name type="scientific">Leptospira johnsonii</name>
    <dbReference type="NCBI Taxonomy" id="1917820"/>
    <lineage>
        <taxon>Bacteria</taxon>
        <taxon>Pseudomonadati</taxon>
        <taxon>Spirochaetota</taxon>
        <taxon>Spirochaetia</taxon>
        <taxon>Leptospirales</taxon>
        <taxon>Leptospiraceae</taxon>
        <taxon>Leptospira</taxon>
    </lineage>
</organism>
<dbReference type="AlphaFoldDB" id="A0A2P2D6R6"/>
<dbReference type="InterPro" id="IPR009057">
    <property type="entry name" value="Homeodomain-like_sf"/>
</dbReference>
<sequence length="175" mass="20209">MREIAQASGVQIGSLYQYFPGKSQLLLTIMQGYYDRLYDETRAILENVNTISELEFASEKALKKYIHTSQSDPALANLWAGLRAVPELVNEDNKDTYRNAELMMKTVIRCLGGLRESEVRPFALYFCHTIGYIIHFAAEINPEHGKAVIRESRKVLRLRLQAFQEISNLRKKRRK</sequence>
<dbReference type="EMBL" id="BFAY01000011">
    <property type="protein sequence ID" value="GBF40334.1"/>
    <property type="molecule type" value="Genomic_DNA"/>
</dbReference>
<evidence type="ECO:0000313" key="5">
    <source>
        <dbReference type="Proteomes" id="UP000245076"/>
    </source>
</evidence>
<evidence type="ECO:0000256" key="2">
    <source>
        <dbReference type="PROSITE-ProRule" id="PRU00335"/>
    </source>
</evidence>
<reference evidence="4 5" key="1">
    <citation type="submission" date="2018-02" db="EMBL/GenBank/DDBJ databases">
        <title>Novel Leptospira species isolated from soil and water in Japan.</title>
        <authorList>
            <person name="Nakao R."/>
            <person name="Masuzawa T."/>
        </authorList>
    </citation>
    <scope>NUCLEOTIDE SEQUENCE [LARGE SCALE GENOMIC DNA]</scope>
    <source>
        <strain evidence="4 5">E8</strain>
    </source>
</reference>
<evidence type="ECO:0000256" key="1">
    <source>
        <dbReference type="ARBA" id="ARBA00023125"/>
    </source>
</evidence>
<dbReference type="Pfam" id="PF17928">
    <property type="entry name" value="TetR_C_22"/>
    <property type="match status" value="1"/>
</dbReference>
<gene>
    <name evidence="4" type="ORF">LPTSP1_33520</name>
</gene>
<dbReference type="Proteomes" id="UP000245076">
    <property type="component" value="Unassembled WGS sequence"/>
</dbReference>
<dbReference type="SUPFAM" id="SSF46689">
    <property type="entry name" value="Homeodomain-like"/>
    <property type="match status" value="1"/>
</dbReference>
<feature type="domain" description="HTH tetR-type" evidence="3">
    <location>
        <begin position="1"/>
        <end position="37"/>
    </location>
</feature>
<dbReference type="Pfam" id="PF00440">
    <property type="entry name" value="TetR_N"/>
    <property type="match status" value="1"/>
</dbReference>
<protein>
    <submittedName>
        <fullName evidence="4">Transcriptional regulator, TetR family</fullName>
    </submittedName>
</protein>
<dbReference type="GO" id="GO:0003677">
    <property type="term" value="F:DNA binding"/>
    <property type="evidence" value="ECO:0007669"/>
    <property type="project" value="UniProtKB-UniRule"/>
</dbReference>
<accession>A0A2P2D6R6</accession>
<dbReference type="InterPro" id="IPR001647">
    <property type="entry name" value="HTH_TetR"/>
</dbReference>
<keyword evidence="5" id="KW-1185">Reference proteome</keyword>
<proteinExistence type="predicted"/>
<dbReference type="InterPro" id="IPR041674">
    <property type="entry name" value="TetR_C_22"/>
</dbReference>
<keyword evidence="1 2" id="KW-0238">DNA-binding</keyword>
<evidence type="ECO:0000259" key="3">
    <source>
        <dbReference type="PROSITE" id="PS50977"/>
    </source>
</evidence>
<comment type="caution">
    <text evidence="4">The sequence shown here is derived from an EMBL/GenBank/DDBJ whole genome shotgun (WGS) entry which is preliminary data.</text>
</comment>